<protein>
    <submittedName>
        <fullName evidence="8">Cytochrome P450 17A1</fullName>
    </submittedName>
</protein>
<sequence length="512" mass="57340">MMTFTSLLIQTGLVLITAIAYRIIYNIHFHPLSKFPGPWYCATSSLPLAIISLLKREPKFLLGLARKYADGDNPIRISPTLLLFPKPSSIKYIYQDPRHNTKTGLYGTGMLGPPNIFTVMDGNEHKALRKALGGPQWSFGALKNVWEERVDNLVKLFVSKMTDFAKRNEEVVLCDKVAQFAADVMTLVCFGETWGFVRNSRDERNILQSFRDGLVMFGFGGRWRTFRETVLKTPLGVSLFLPKASDDRGIGFLVGQAGQLVARRERENRMAENGGKEHHDFLQHALEARFKDGNKPLSDLQKLAHVTILVTAGADTTGTAMGSTLNYLLVNKKCLDKVREEIGDADSKGLLSNPIQYEETRMHLPYTVACVKEGGLRLRPPATNLFGRVAGAGGAKICHGDVYVPEGTEMTSNAYVVQRDPEVFGPDPEVFRPERWLESDEQKLSEMEAAMFVFGVGPRVCLGKDIAVFELYKLLPEIVRRFEMDLVREGRYVVSGGVAYNKDLVVKLRLRD</sequence>
<proteinExistence type="inferred from homology"/>
<keyword evidence="7" id="KW-0560">Oxidoreductase</keyword>
<dbReference type="Pfam" id="PF00067">
    <property type="entry name" value="p450"/>
    <property type="match status" value="1"/>
</dbReference>
<keyword evidence="7" id="KW-0503">Monooxygenase</keyword>
<dbReference type="PROSITE" id="PS00086">
    <property type="entry name" value="CYTOCHROME_P450"/>
    <property type="match status" value="1"/>
</dbReference>
<dbReference type="EMBL" id="JAUEDM010000001">
    <property type="protein sequence ID" value="KAK3328784.1"/>
    <property type="molecule type" value="Genomic_DNA"/>
</dbReference>
<evidence type="ECO:0000313" key="8">
    <source>
        <dbReference type="EMBL" id="KAK3328784.1"/>
    </source>
</evidence>
<dbReference type="AlphaFoldDB" id="A0AAE0IPJ5"/>
<dbReference type="GO" id="GO:0016705">
    <property type="term" value="F:oxidoreductase activity, acting on paired donors, with incorporation or reduction of molecular oxygen"/>
    <property type="evidence" value="ECO:0007669"/>
    <property type="project" value="InterPro"/>
</dbReference>
<keyword evidence="5 6" id="KW-0408">Iron</keyword>
<comment type="cofactor">
    <cofactor evidence="1 6">
        <name>heme</name>
        <dbReference type="ChEBI" id="CHEBI:30413"/>
    </cofactor>
</comment>
<dbReference type="SUPFAM" id="SSF48264">
    <property type="entry name" value="Cytochrome P450"/>
    <property type="match status" value="1"/>
</dbReference>
<evidence type="ECO:0000256" key="5">
    <source>
        <dbReference type="ARBA" id="ARBA00023004"/>
    </source>
</evidence>
<keyword evidence="9" id="KW-1185">Reference proteome</keyword>
<evidence type="ECO:0000256" key="4">
    <source>
        <dbReference type="ARBA" id="ARBA00022723"/>
    </source>
</evidence>
<dbReference type="GO" id="GO:0004497">
    <property type="term" value="F:monooxygenase activity"/>
    <property type="evidence" value="ECO:0007669"/>
    <property type="project" value="UniProtKB-KW"/>
</dbReference>
<dbReference type="GO" id="GO:0005506">
    <property type="term" value="F:iron ion binding"/>
    <property type="evidence" value="ECO:0007669"/>
    <property type="project" value="InterPro"/>
</dbReference>
<evidence type="ECO:0000256" key="6">
    <source>
        <dbReference type="PIRSR" id="PIRSR602401-1"/>
    </source>
</evidence>
<dbReference type="InterPro" id="IPR036396">
    <property type="entry name" value="Cyt_P450_sf"/>
</dbReference>
<dbReference type="InterPro" id="IPR002401">
    <property type="entry name" value="Cyt_P450_E_grp-I"/>
</dbReference>
<dbReference type="PANTHER" id="PTHR24305">
    <property type="entry name" value="CYTOCHROME P450"/>
    <property type="match status" value="1"/>
</dbReference>
<evidence type="ECO:0000313" key="9">
    <source>
        <dbReference type="Proteomes" id="UP001283341"/>
    </source>
</evidence>
<comment type="similarity">
    <text evidence="2 7">Belongs to the cytochrome P450 family.</text>
</comment>
<dbReference type="PANTHER" id="PTHR24305:SF232">
    <property type="entry name" value="P450, PUTATIVE (EUROFUNG)-RELATED"/>
    <property type="match status" value="1"/>
</dbReference>
<keyword evidence="4 6" id="KW-0479">Metal-binding</keyword>
<accession>A0AAE0IPJ5</accession>
<dbReference type="Proteomes" id="UP001283341">
    <property type="component" value="Unassembled WGS sequence"/>
</dbReference>
<evidence type="ECO:0000256" key="1">
    <source>
        <dbReference type="ARBA" id="ARBA00001971"/>
    </source>
</evidence>
<dbReference type="InterPro" id="IPR017972">
    <property type="entry name" value="Cyt_P450_CS"/>
</dbReference>
<gene>
    <name evidence="8" type="ORF">B0H66DRAFT_487071</name>
</gene>
<comment type="caution">
    <text evidence="8">The sequence shown here is derived from an EMBL/GenBank/DDBJ whole genome shotgun (WGS) entry which is preliminary data.</text>
</comment>
<dbReference type="PRINTS" id="PR00385">
    <property type="entry name" value="P450"/>
</dbReference>
<dbReference type="InterPro" id="IPR001128">
    <property type="entry name" value="Cyt_P450"/>
</dbReference>
<reference evidence="8" key="1">
    <citation type="journal article" date="2023" name="Mol. Phylogenet. Evol.">
        <title>Genome-scale phylogeny and comparative genomics of the fungal order Sordariales.</title>
        <authorList>
            <person name="Hensen N."/>
            <person name="Bonometti L."/>
            <person name="Westerberg I."/>
            <person name="Brannstrom I.O."/>
            <person name="Guillou S."/>
            <person name="Cros-Aarteil S."/>
            <person name="Calhoun S."/>
            <person name="Haridas S."/>
            <person name="Kuo A."/>
            <person name="Mondo S."/>
            <person name="Pangilinan J."/>
            <person name="Riley R."/>
            <person name="LaButti K."/>
            <person name="Andreopoulos B."/>
            <person name="Lipzen A."/>
            <person name="Chen C."/>
            <person name="Yan M."/>
            <person name="Daum C."/>
            <person name="Ng V."/>
            <person name="Clum A."/>
            <person name="Steindorff A."/>
            <person name="Ohm R.A."/>
            <person name="Martin F."/>
            <person name="Silar P."/>
            <person name="Natvig D.O."/>
            <person name="Lalanne C."/>
            <person name="Gautier V."/>
            <person name="Ament-Velasquez S.L."/>
            <person name="Kruys A."/>
            <person name="Hutchinson M.I."/>
            <person name="Powell A.J."/>
            <person name="Barry K."/>
            <person name="Miller A.N."/>
            <person name="Grigoriev I.V."/>
            <person name="Debuchy R."/>
            <person name="Gladieux P."/>
            <person name="Hiltunen Thoren M."/>
            <person name="Johannesson H."/>
        </authorList>
    </citation>
    <scope>NUCLEOTIDE SEQUENCE</scope>
    <source>
        <strain evidence="8">CBS 118394</strain>
    </source>
</reference>
<evidence type="ECO:0000256" key="7">
    <source>
        <dbReference type="RuleBase" id="RU000461"/>
    </source>
</evidence>
<reference evidence="8" key="2">
    <citation type="submission" date="2023-06" db="EMBL/GenBank/DDBJ databases">
        <authorList>
            <consortium name="Lawrence Berkeley National Laboratory"/>
            <person name="Haridas S."/>
            <person name="Hensen N."/>
            <person name="Bonometti L."/>
            <person name="Westerberg I."/>
            <person name="Brannstrom I.O."/>
            <person name="Guillou S."/>
            <person name="Cros-Aarteil S."/>
            <person name="Calhoun S."/>
            <person name="Kuo A."/>
            <person name="Mondo S."/>
            <person name="Pangilinan J."/>
            <person name="Riley R."/>
            <person name="Labutti K."/>
            <person name="Andreopoulos B."/>
            <person name="Lipzen A."/>
            <person name="Chen C."/>
            <person name="Yanf M."/>
            <person name="Daum C."/>
            <person name="Ng V."/>
            <person name="Clum A."/>
            <person name="Steindorff A."/>
            <person name="Ohm R."/>
            <person name="Martin F."/>
            <person name="Silar P."/>
            <person name="Natvig D."/>
            <person name="Lalanne C."/>
            <person name="Gautier V."/>
            <person name="Ament-Velasquez S.L."/>
            <person name="Kruys A."/>
            <person name="Hutchinson M.I."/>
            <person name="Powell A.J."/>
            <person name="Barry K."/>
            <person name="Miller A.N."/>
            <person name="Grigoriev I.V."/>
            <person name="Debuchy R."/>
            <person name="Gladieux P."/>
            <person name="Thoren M.H."/>
            <person name="Johannesson H."/>
        </authorList>
    </citation>
    <scope>NUCLEOTIDE SEQUENCE</scope>
    <source>
        <strain evidence="8">CBS 118394</strain>
    </source>
</reference>
<dbReference type="GO" id="GO:0020037">
    <property type="term" value="F:heme binding"/>
    <property type="evidence" value="ECO:0007669"/>
    <property type="project" value="InterPro"/>
</dbReference>
<feature type="binding site" description="axial binding residue" evidence="6">
    <location>
        <position position="461"/>
    </location>
    <ligand>
        <name>heme</name>
        <dbReference type="ChEBI" id="CHEBI:30413"/>
    </ligand>
    <ligandPart>
        <name>Fe</name>
        <dbReference type="ChEBI" id="CHEBI:18248"/>
    </ligandPart>
</feature>
<evidence type="ECO:0000256" key="3">
    <source>
        <dbReference type="ARBA" id="ARBA00022617"/>
    </source>
</evidence>
<organism evidence="8 9">
    <name type="scientific">Apodospora peruviana</name>
    <dbReference type="NCBI Taxonomy" id="516989"/>
    <lineage>
        <taxon>Eukaryota</taxon>
        <taxon>Fungi</taxon>
        <taxon>Dikarya</taxon>
        <taxon>Ascomycota</taxon>
        <taxon>Pezizomycotina</taxon>
        <taxon>Sordariomycetes</taxon>
        <taxon>Sordariomycetidae</taxon>
        <taxon>Sordariales</taxon>
        <taxon>Lasiosphaeriaceae</taxon>
        <taxon>Apodospora</taxon>
    </lineage>
</organism>
<keyword evidence="3 6" id="KW-0349">Heme</keyword>
<evidence type="ECO:0000256" key="2">
    <source>
        <dbReference type="ARBA" id="ARBA00010617"/>
    </source>
</evidence>
<dbReference type="InterPro" id="IPR050121">
    <property type="entry name" value="Cytochrome_P450_monoxygenase"/>
</dbReference>
<name>A0AAE0IPJ5_9PEZI</name>
<dbReference type="Gene3D" id="1.10.630.10">
    <property type="entry name" value="Cytochrome P450"/>
    <property type="match status" value="1"/>
</dbReference>
<dbReference type="PRINTS" id="PR00463">
    <property type="entry name" value="EP450I"/>
</dbReference>